<dbReference type="EMBL" id="VSWD01000009">
    <property type="protein sequence ID" value="KAK3093048.1"/>
    <property type="molecule type" value="Genomic_DNA"/>
</dbReference>
<sequence>MQRIPNIVTVLSWISTTIYLTTAATCKSPRDTTVDWWILYQQSSMPFFHFYVDSFDSSNILYHPPEEETSVLSQFMDSILSGEYKQYMVYSYDVINVRKIAESLHFPTMLKWMHGILATDNTLSSGAWLLHNNLLFPPFEARDLAPPTSRIWYNTVLGDSSDNVFYICLSLDSNSDVKGVLDNILSGNPTILRSQLSPSFYGGNFAQSLLFQTSTFSLEESALTFLDCLNATRDETLTKCLFRFSSRGDNPVTVITRSRGTLKQSRGLCYDTTSLVTKNLVSVTNSNQETKGFTDMTTMFVLSNDPMTPAYGVTCFGQDVAEYSEIVTIMICVKLPTLHKELVKSSLFTSILCSGREQETENTVSVSNAMKNELSTSLLDGSLSASPDDSCNQQSCTSIIESEDAGQEEESMWKNPLLKSNKLTHIYHQLIQVPVVYENMKTEKVHDAMESKQLKRTRRAIFVEQDEEMQKYILESETPLFALFCQRDCRYCQPVKELFHGMSQDFTNCVFLIVDANMPTLPRHLQVPYTPLVRFRGKTPDSWVNFDGKKYDILSLTSFLSMQLRGLQTDDDPGEEQLSTEEVISSRSKRSLGDGFIKKHISTFKDMGGATPRSANVDKVSFDVMTNLRKPLMKRKKWKGYDDIDYFVQTYIVANSSDTLKMSIDMAVQDAISYTIAYHAQEDAKTKQQKDSCNAPSNQQNLTDTPKCIKENPKLNYYKCNFNLTDLSSDADIYLVNMAWSNKTKTCMYSTGGRVTLGAGKKKNAHDYEINHLEKTYLDGEMNCQ</sequence>
<reference evidence="3" key="1">
    <citation type="submission" date="2019-08" db="EMBL/GenBank/DDBJ databases">
        <title>The improved chromosome-level genome for the pearl oyster Pinctada fucata martensii using PacBio sequencing and Hi-C.</title>
        <authorList>
            <person name="Zheng Z."/>
        </authorList>
    </citation>
    <scope>NUCLEOTIDE SEQUENCE</scope>
    <source>
        <strain evidence="3">ZZ-2019</strain>
        <tissue evidence="3">Adductor muscle</tissue>
    </source>
</reference>
<organism evidence="3 4">
    <name type="scientific">Pinctada imbricata</name>
    <name type="common">Atlantic pearl-oyster</name>
    <name type="synonym">Pinctada martensii</name>
    <dbReference type="NCBI Taxonomy" id="66713"/>
    <lineage>
        <taxon>Eukaryota</taxon>
        <taxon>Metazoa</taxon>
        <taxon>Spiralia</taxon>
        <taxon>Lophotrochozoa</taxon>
        <taxon>Mollusca</taxon>
        <taxon>Bivalvia</taxon>
        <taxon>Autobranchia</taxon>
        <taxon>Pteriomorphia</taxon>
        <taxon>Pterioida</taxon>
        <taxon>Pterioidea</taxon>
        <taxon>Pteriidae</taxon>
        <taxon>Pinctada</taxon>
    </lineage>
</organism>
<dbReference type="Proteomes" id="UP001186944">
    <property type="component" value="Unassembled WGS sequence"/>
</dbReference>
<protein>
    <recommendedName>
        <fullName evidence="5">Thioredoxin domain-containing protein</fullName>
    </recommendedName>
</protein>
<evidence type="ECO:0000313" key="4">
    <source>
        <dbReference type="Proteomes" id="UP001186944"/>
    </source>
</evidence>
<comment type="caution">
    <text evidence="3">The sequence shown here is derived from an EMBL/GenBank/DDBJ whole genome shotgun (WGS) entry which is preliminary data.</text>
</comment>
<keyword evidence="2" id="KW-0732">Signal</keyword>
<feature type="signal peptide" evidence="2">
    <location>
        <begin position="1"/>
        <end position="23"/>
    </location>
</feature>
<feature type="chain" id="PRO_5041728725" description="Thioredoxin domain-containing protein" evidence="2">
    <location>
        <begin position="24"/>
        <end position="785"/>
    </location>
</feature>
<dbReference type="InterPro" id="IPR036249">
    <property type="entry name" value="Thioredoxin-like_sf"/>
</dbReference>
<evidence type="ECO:0008006" key="5">
    <source>
        <dbReference type="Google" id="ProtNLM"/>
    </source>
</evidence>
<accession>A0AA88Y5W1</accession>
<dbReference type="AlphaFoldDB" id="A0AA88Y5W1"/>
<evidence type="ECO:0000256" key="1">
    <source>
        <dbReference type="SAM" id="MobiDB-lite"/>
    </source>
</evidence>
<feature type="compositionally biased region" description="Polar residues" evidence="1">
    <location>
        <begin position="691"/>
        <end position="704"/>
    </location>
</feature>
<gene>
    <name evidence="3" type="ORF">FSP39_010492</name>
</gene>
<feature type="region of interest" description="Disordered" evidence="1">
    <location>
        <begin position="687"/>
        <end position="706"/>
    </location>
</feature>
<dbReference type="SUPFAM" id="SSF52833">
    <property type="entry name" value="Thioredoxin-like"/>
    <property type="match status" value="1"/>
</dbReference>
<keyword evidence="4" id="KW-1185">Reference proteome</keyword>
<proteinExistence type="predicted"/>
<evidence type="ECO:0000256" key="2">
    <source>
        <dbReference type="SAM" id="SignalP"/>
    </source>
</evidence>
<evidence type="ECO:0000313" key="3">
    <source>
        <dbReference type="EMBL" id="KAK3093048.1"/>
    </source>
</evidence>
<name>A0AA88Y5W1_PINIB</name>